<evidence type="ECO:0000256" key="7">
    <source>
        <dbReference type="ARBA" id="ARBA00023136"/>
    </source>
</evidence>
<dbReference type="GO" id="GO:0005886">
    <property type="term" value="C:plasma membrane"/>
    <property type="evidence" value="ECO:0007669"/>
    <property type="project" value="UniProtKB-SubCell"/>
</dbReference>
<keyword evidence="5" id="KW-0133">Cell shape</keyword>
<dbReference type="NCBIfam" id="TIGR03426">
    <property type="entry name" value="shape_MreD"/>
    <property type="match status" value="1"/>
</dbReference>
<gene>
    <name evidence="9" type="ORF">Mlute_02078</name>
</gene>
<dbReference type="OrthoDB" id="33110at2"/>
<dbReference type="GO" id="GO:0008360">
    <property type="term" value="P:regulation of cell shape"/>
    <property type="evidence" value="ECO:0007669"/>
    <property type="project" value="UniProtKB-KW"/>
</dbReference>
<keyword evidence="4 8" id="KW-0812">Transmembrane</keyword>
<sequence length="156" mass="16961">MRLFPAILLSFLLQSLASGLLGDDLAPPDLIYLCALLLAASTSPYAGLPLAFALGVLQDLLSAGYPGLHGVGLLLAAYAYYRLSRLVHWDEPAGQLVILGGSYLAKWLGLGLVAVWMRLEAFNPLTLWPVILPEMVLTLLVAPLFFRIFQPRMPNS</sequence>
<comment type="caution">
    <text evidence="9">The sequence shown here is derived from an EMBL/GenBank/DDBJ whole genome shotgun (WGS) entry which is preliminary data.</text>
</comment>
<keyword evidence="6 8" id="KW-1133">Transmembrane helix</keyword>
<evidence type="ECO:0000256" key="6">
    <source>
        <dbReference type="ARBA" id="ARBA00022989"/>
    </source>
</evidence>
<feature type="transmembrane region" description="Helical" evidence="8">
    <location>
        <begin position="93"/>
        <end position="115"/>
    </location>
</feature>
<dbReference type="EMBL" id="QWKZ01000072">
    <property type="protein sequence ID" value="RIH83836.1"/>
    <property type="molecule type" value="Genomic_DNA"/>
</dbReference>
<proteinExistence type="inferred from homology"/>
<evidence type="ECO:0000256" key="3">
    <source>
        <dbReference type="ARBA" id="ARBA00022475"/>
    </source>
</evidence>
<feature type="transmembrane region" description="Helical" evidence="8">
    <location>
        <begin position="60"/>
        <end position="81"/>
    </location>
</feature>
<evidence type="ECO:0000313" key="10">
    <source>
        <dbReference type="Proteomes" id="UP000265800"/>
    </source>
</evidence>
<evidence type="ECO:0000256" key="4">
    <source>
        <dbReference type="ARBA" id="ARBA00022692"/>
    </source>
</evidence>
<dbReference type="InterPro" id="IPR007227">
    <property type="entry name" value="Cell_shape_determining_MreD"/>
</dbReference>
<evidence type="ECO:0000256" key="8">
    <source>
        <dbReference type="SAM" id="Phobius"/>
    </source>
</evidence>
<evidence type="ECO:0000313" key="9">
    <source>
        <dbReference type="EMBL" id="RIH83836.1"/>
    </source>
</evidence>
<evidence type="ECO:0000256" key="2">
    <source>
        <dbReference type="ARBA" id="ARBA00007776"/>
    </source>
</evidence>
<dbReference type="Proteomes" id="UP000265800">
    <property type="component" value="Unassembled WGS sequence"/>
</dbReference>
<dbReference type="Pfam" id="PF04093">
    <property type="entry name" value="MreD"/>
    <property type="match status" value="1"/>
</dbReference>
<evidence type="ECO:0000256" key="1">
    <source>
        <dbReference type="ARBA" id="ARBA00004651"/>
    </source>
</evidence>
<dbReference type="AlphaFoldDB" id="A0A399EJJ9"/>
<reference evidence="9 10" key="1">
    <citation type="submission" date="2018-08" db="EMBL/GenBank/DDBJ databases">
        <title>Meiothermus luteus KCTC 52599 genome sequencing project.</title>
        <authorList>
            <person name="Da Costa M.S."/>
            <person name="Albuquerque L."/>
            <person name="Raposo P."/>
            <person name="Froufe H.J.C."/>
            <person name="Barroso C.S."/>
            <person name="Egas C."/>
        </authorList>
    </citation>
    <scope>NUCLEOTIDE SEQUENCE [LARGE SCALE GENOMIC DNA]</scope>
    <source>
        <strain evidence="9 10">KCTC 52599</strain>
    </source>
</reference>
<accession>A0A399EJJ9</accession>
<keyword evidence="7 8" id="KW-0472">Membrane</keyword>
<keyword evidence="10" id="KW-1185">Reference proteome</keyword>
<feature type="transmembrane region" description="Helical" evidence="8">
    <location>
        <begin position="127"/>
        <end position="149"/>
    </location>
</feature>
<keyword evidence="3" id="KW-1003">Cell membrane</keyword>
<protein>
    <submittedName>
        <fullName evidence="9">Rod shape-determining protein MreD</fullName>
    </submittedName>
</protein>
<comment type="subcellular location">
    <subcellularLocation>
        <location evidence="1">Cell membrane</location>
        <topology evidence="1">Multi-pass membrane protein</topology>
    </subcellularLocation>
</comment>
<dbReference type="RefSeq" id="WP_119360632.1">
    <property type="nucleotide sequence ID" value="NZ_QWKZ01000072.1"/>
</dbReference>
<name>A0A399EJJ9_9DEIN</name>
<organism evidence="9 10">
    <name type="scientific">Meiothermus luteus</name>
    <dbReference type="NCBI Taxonomy" id="2026184"/>
    <lineage>
        <taxon>Bacteria</taxon>
        <taxon>Thermotogati</taxon>
        <taxon>Deinococcota</taxon>
        <taxon>Deinococci</taxon>
        <taxon>Thermales</taxon>
        <taxon>Thermaceae</taxon>
        <taxon>Meiothermus</taxon>
    </lineage>
</organism>
<feature type="transmembrane region" description="Helical" evidence="8">
    <location>
        <begin position="29"/>
        <end position="48"/>
    </location>
</feature>
<comment type="similarity">
    <text evidence="2">Belongs to the MreD family.</text>
</comment>
<evidence type="ECO:0000256" key="5">
    <source>
        <dbReference type="ARBA" id="ARBA00022960"/>
    </source>
</evidence>